<gene>
    <name evidence="3" type="ORF">GLW07_06330</name>
</gene>
<evidence type="ECO:0000313" key="3">
    <source>
        <dbReference type="EMBL" id="MYL62973.1"/>
    </source>
</evidence>
<evidence type="ECO:0000313" key="4">
    <source>
        <dbReference type="Proteomes" id="UP000447833"/>
    </source>
</evidence>
<keyword evidence="2" id="KW-1133">Transmembrane helix</keyword>
<feature type="coiled-coil region" evidence="1">
    <location>
        <begin position="365"/>
        <end position="392"/>
    </location>
</feature>
<feature type="coiled-coil region" evidence="1">
    <location>
        <begin position="304"/>
        <end position="338"/>
    </location>
</feature>
<dbReference type="RefSeq" id="WP_160918699.1">
    <property type="nucleotide sequence ID" value="NZ_WMEY01000002.1"/>
</dbReference>
<feature type="transmembrane region" description="Helical" evidence="2">
    <location>
        <begin position="162"/>
        <end position="182"/>
    </location>
</feature>
<name>A0A845EWS7_9BACL</name>
<protein>
    <recommendedName>
        <fullName evidence="5">MotA/TolQ/ExbB proton channel domain-containing protein</fullName>
    </recommendedName>
</protein>
<evidence type="ECO:0000256" key="1">
    <source>
        <dbReference type="SAM" id="Coils"/>
    </source>
</evidence>
<dbReference type="Proteomes" id="UP000447833">
    <property type="component" value="Unassembled WGS sequence"/>
</dbReference>
<proteinExistence type="predicted"/>
<accession>A0A845EWS7</accession>
<comment type="caution">
    <text evidence="3">The sequence shown here is derived from an EMBL/GenBank/DDBJ whole genome shotgun (WGS) entry which is preliminary data.</text>
</comment>
<feature type="transmembrane region" description="Helical" evidence="2">
    <location>
        <begin position="6"/>
        <end position="28"/>
    </location>
</feature>
<dbReference type="EMBL" id="WMEY01000002">
    <property type="protein sequence ID" value="MYL62973.1"/>
    <property type="molecule type" value="Genomic_DNA"/>
</dbReference>
<reference evidence="3 4" key="1">
    <citation type="submission" date="2019-11" db="EMBL/GenBank/DDBJ databases">
        <title>Genome sequences of 17 halophilic strains isolated from different environments.</title>
        <authorList>
            <person name="Furrow R.E."/>
        </authorList>
    </citation>
    <scope>NUCLEOTIDE SEQUENCE [LARGE SCALE GENOMIC DNA]</scope>
    <source>
        <strain evidence="3 4">22506_14_FS</strain>
    </source>
</reference>
<keyword evidence="2" id="KW-0812">Transmembrane</keyword>
<evidence type="ECO:0000256" key="2">
    <source>
        <dbReference type="SAM" id="Phobius"/>
    </source>
</evidence>
<sequence length="513" mass="58729">MLNVTTIVLFIIGFLAVFGVTATIQISIQMKKWLRDIENAEVQNDATAYTAPWIQNVIKDYKSYHLAGVSQVNTQALIEKHFFKESVPLFGFARVPAGGMMRFMQQLPPTSIIIGILGTFIGLTLAISSMQETLMFLSQKPEDANLNLASVIEAISSPFQGMSVAFITSIAGIGNALFLTLIQNGVLTNGRTTAYYLEKIISDCESFLDHNLNANLTQEKPHDEMERILDRLAGRIQESFHETLGDFSTNMVNFTSGLEQAMQDVQATLSAQREYTEQFSNSTTTLEAFGVKLQESFTQLDGVQEKATNGIIELGNRLKNLESQLQSLSKHHEAGQRKFEQLVQRSDQLIKDTQKKSEETGQHYLRGLDEQMQRFQGSQEELERRVHQMQDEWYYRYQDKQNQYGRASQEFAESVSQLEKAWYSSLDKIKREALEPIIHRMERDQRDQPLQHEMRALSNSIDSLYQGLARELKDIQHQLAESHQLQLRLYEEQMRRQSMAQQHVQSRIIGDNR</sequence>
<dbReference type="AlphaFoldDB" id="A0A845EWS7"/>
<feature type="transmembrane region" description="Helical" evidence="2">
    <location>
        <begin position="110"/>
        <end position="130"/>
    </location>
</feature>
<organism evidence="3 4">
    <name type="scientific">Guptibacillus hwajinpoensis</name>
    <dbReference type="NCBI Taxonomy" id="208199"/>
    <lineage>
        <taxon>Bacteria</taxon>
        <taxon>Bacillati</taxon>
        <taxon>Bacillota</taxon>
        <taxon>Bacilli</taxon>
        <taxon>Bacillales</taxon>
        <taxon>Guptibacillaceae</taxon>
        <taxon>Guptibacillus</taxon>
    </lineage>
</organism>
<keyword evidence="1" id="KW-0175">Coiled coil</keyword>
<keyword evidence="2" id="KW-0472">Membrane</keyword>
<evidence type="ECO:0008006" key="5">
    <source>
        <dbReference type="Google" id="ProtNLM"/>
    </source>
</evidence>